<reference evidence="8 9" key="1">
    <citation type="submission" date="2019-05" db="EMBL/GenBank/DDBJ databases">
        <title>Kocuria coralli sp. nov., a novel actinobacterium isolated from coral reef seawater.</title>
        <authorList>
            <person name="Li J."/>
        </authorList>
    </citation>
    <scope>NUCLEOTIDE SEQUENCE [LARGE SCALE GENOMIC DNA]</scope>
    <source>
        <strain evidence="8 9">SCSIO 13007</strain>
    </source>
</reference>
<feature type="transmembrane region" description="Helical" evidence="6">
    <location>
        <begin position="41"/>
        <end position="61"/>
    </location>
</feature>
<evidence type="ECO:0000256" key="3">
    <source>
        <dbReference type="ARBA" id="ARBA00022692"/>
    </source>
</evidence>
<keyword evidence="2" id="KW-1003">Cell membrane</keyword>
<name>A0A5J5L2N7_9MICC</name>
<evidence type="ECO:0000256" key="6">
    <source>
        <dbReference type="SAM" id="Phobius"/>
    </source>
</evidence>
<evidence type="ECO:0000256" key="4">
    <source>
        <dbReference type="ARBA" id="ARBA00022989"/>
    </source>
</evidence>
<dbReference type="Proteomes" id="UP000325957">
    <property type="component" value="Unassembled WGS sequence"/>
</dbReference>
<feature type="transmembrane region" description="Helical" evidence="6">
    <location>
        <begin position="127"/>
        <end position="147"/>
    </location>
</feature>
<feature type="transmembrane region" description="Helical" evidence="6">
    <location>
        <begin position="7"/>
        <end position="29"/>
    </location>
</feature>
<keyword evidence="5 6" id="KW-0472">Membrane</keyword>
<dbReference type="Pfam" id="PF12823">
    <property type="entry name" value="DUF3817"/>
    <property type="match status" value="1"/>
</dbReference>
<comment type="caution">
    <text evidence="8">The sequence shown here is derived from an EMBL/GenBank/DDBJ whole genome shotgun (WGS) entry which is preliminary data.</text>
</comment>
<evidence type="ECO:0000313" key="9">
    <source>
        <dbReference type="Proteomes" id="UP000325957"/>
    </source>
</evidence>
<keyword evidence="9" id="KW-1185">Reference proteome</keyword>
<evidence type="ECO:0000259" key="7">
    <source>
        <dbReference type="Pfam" id="PF12823"/>
    </source>
</evidence>
<feature type="domain" description="DUF3817" evidence="7">
    <location>
        <begin position="8"/>
        <end position="93"/>
    </location>
</feature>
<dbReference type="PANTHER" id="PTHR40077">
    <property type="entry name" value="MEMBRANE PROTEIN-RELATED"/>
    <property type="match status" value="1"/>
</dbReference>
<dbReference type="PANTHER" id="PTHR40077:SF1">
    <property type="entry name" value="MEMBRANE PROTEIN"/>
    <property type="match status" value="1"/>
</dbReference>
<gene>
    <name evidence="8" type="ORF">FCK90_00110</name>
</gene>
<evidence type="ECO:0000256" key="1">
    <source>
        <dbReference type="ARBA" id="ARBA00004651"/>
    </source>
</evidence>
<evidence type="ECO:0000256" key="2">
    <source>
        <dbReference type="ARBA" id="ARBA00022475"/>
    </source>
</evidence>
<dbReference type="GO" id="GO:0005886">
    <property type="term" value="C:plasma membrane"/>
    <property type="evidence" value="ECO:0007669"/>
    <property type="project" value="UniProtKB-SubCell"/>
</dbReference>
<sequence length="156" mass="16429">MPKTPHLLFRTVAVAEAVSWTLLIGGMVLRATAGLDVAVSIGGGVHGFVFLAYVATALLVAKNQRLGGGATTVALISSVVPYATIPADIWLTRTGRLAGGWRRNATGDPRDRRWHDRLFRSAINRPLISCAIVAVGVAVVFLALLSLGPPLGDHQA</sequence>
<dbReference type="EMBL" id="SZWF01000001">
    <property type="protein sequence ID" value="KAA9395475.1"/>
    <property type="molecule type" value="Genomic_DNA"/>
</dbReference>
<accession>A0A5J5L2N7</accession>
<organism evidence="8 9">
    <name type="scientific">Kocuria coralli</name>
    <dbReference type="NCBI Taxonomy" id="1461025"/>
    <lineage>
        <taxon>Bacteria</taxon>
        <taxon>Bacillati</taxon>
        <taxon>Actinomycetota</taxon>
        <taxon>Actinomycetes</taxon>
        <taxon>Micrococcales</taxon>
        <taxon>Micrococcaceae</taxon>
        <taxon>Kocuria</taxon>
    </lineage>
</organism>
<dbReference type="NCBIfam" id="TIGR03954">
    <property type="entry name" value="integ_memb_HG"/>
    <property type="match status" value="1"/>
</dbReference>
<dbReference type="AlphaFoldDB" id="A0A5J5L2N7"/>
<evidence type="ECO:0000256" key="5">
    <source>
        <dbReference type="ARBA" id="ARBA00023136"/>
    </source>
</evidence>
<dbReference type="OrthoDB" id="3396203at2"/>
<dbReference type="InterPro" id="IPR023845">
    <property type="entry name" value="DUF3817_TM"/>
</dbReference>
<dbReference type="RefSeq" id="WP_158032285.1">
    <property type="nucleotide sequence ID" value="NZ_ML708610.1"/>
</dbReference>
<keyword evidence="4 6" id="KW-1133">Transmembrane helix</keyword>
<keyword evidence="3 6" id="KW-0812">Transmembrane</keyword>
<protein>
    <submittedName>
        <fullName evidence="8">DUF3817 domain-containing protein</fullName>
    </submittedName>
</protein>
<comment type="subcellular location">
    <subcellularLocation>
        <location evidence="1">Cell membrane</location>
        <topology evidence="1">Multi-pass membrane protein</topology>
    </subcellularLocation>
</comment>
<evidence type="ECO:0000313" key="8">
    <source>
        <dbReference type="EMBL" id="KAA9395475.1"/>
    </source>
</evidence>
<proteinExistence type="predicted"/>